<evidence type="ECO:0000259" key="8">
    <source>
        <dbReference type="Pfam" id="PF00316"/>
    </source>
</evidence>
<dbReference type="RefSeq" id="XP_010254556.1">
    <property type="nucleotide sequence ID" value="XM_010256254.2"/>
</dbReference>
<evidence type="ECO:0000313" key="10">
    <source>
        <dbReference type="Proteomes" id="UP000189703"/>
    </source>
</evidence>
<dbReference type="CDD" id="cd00354">
    <property type="entry name" value="FBPase"/>
    <property type="match status" value="1"/>
</dbReference>
<evidence type="ECO:0000256" key="6">
    <source>
        <dbReference type="ARBA" id="ARBA00032973"/>
    </source>
</evidence>
<evidence type="ECO:0000256" key="4">
    <source>
        <dbReference type="ARBA" id="ARBA00022801"/>
    </source>
</evidence>
<protein>
    <recommendedName>
        <fullName evidence="3">fructose-bisphosphatase</fullName>
        <ecNumber evidence="3">3.1.3.11</ecNumber>
    </recommendedName>
    <alternativeName>
        <fullName evidence="6">D-fructose-1,6-bisphosphate 1-phosphohydrolase</fullName>
    </alternativeName>
</protein>
<dbReference type="GeneID" id="104595502"/>
<feature type="domain" description="Fructose-1-6-bisphosphatase class I N-terminal" evidence="8">
    <location>
        <begin position="80"/>
        <end position="259"/>
    </location>
</feature>
<evidence type="ECO:0000313" key="11">
    <source>
        <dbReference type="RefSeq" id="XP_010254556.1"/>
    </source>
</evidence>
<dbReference type="PANTHER" id="PTHR11556">
    <property type="entry name" value="FRUCTOSE-1,6-BISPHOSPHATASE-RELATED"/>
    <property type="match status" value="1"/>
</dbReference>
<dbReference type="FunFam" id="3.40.190.80:FF:000009">
    <property type="entry name" value="Fructose-1,6-bisphosphatase, chloroplastic"/>
    <property type="match status" value="1"/>
</dbReference>
<dbReference type="PANTHER" id="PTHR11556:SF12">
    <property type="entry name" value="FRUCTOSE-BISPHOSPHATASE"/>
    <property type="match status" value="1"/>
</dbReference>
<keyword evidence="4 7" id="KW-0378">Hydrolase</keyword>
<dbReference type="GO" id="GO:0005737">
    <property type="term" value="C:cytoplasm"/>
    <property type="evidence" value="ECO:0000318"/>
    <property type="project" value="GO_Central"/>
</dbReference>
<evidence type="ECO:0000256" key="1">
    <source>
        <dbReference type="ARBA" id="ARBA00001273"/>
    </source>
</evidence>
<dbReference type="GO" id="GO:0005829">
    <property type="term" value="C:cytosol"/>
    <property type="evidence" value="ECO:0000318"/>
    <property type="project" value="GO_Central"/>
</dbReference>
<accession>A0A1U8A0I6</accession>
<dbReference type="PIRSF" id="PIRSF500210">
    <property type="entry name" value="FBPtase"/>
    <property type="match status" value="1"/>
</dbReference>
<name>A0A1U8A0I6_NELNU</name>
<dbReference type="FunCoup" id="A0A1U8A0I6">
    <property type="interactions" value="1253"/>
</dbReference>
<dbReference type="InterPro" id="IPR028343">
    <property type="entry name" value="FBPtase"/>
</dbReference>
<dbReference type="PIRSF" id="PIRSF000904">
    <property type="entry name" value="FBPtase_SBPase"/>
    <property type="match status" value="1"/>
</dbReference>
<dbReference type="Pfam" id="PF18913">
    <property type="entry name" value="FBPase_C"/>
    <property type="match status" value="1"/>
</dbReference>
<dbReference type="AlphaFoldDB" id="A0A1U8A0I6"/>
<dbReference type="EC" id="3.1.3.11" evidence="3"/>
<dbReference type="OrthoDB" id="10256725at2759"/>
<dbReference type="GO" id="GO:0006094">
    <property type="term" value="P:gluconeogenesis"/>
    <property type="evidence" value="ECO:0000318"/>
    <property type="project" value="GO_Central"/>
</dbReference>
<dbReference type="HAMAP" id="MF_01855">
    <property type="entry name" value="FBPase_class1"/>
    <property type="match status" value="1"/>
</dbReference>
<dbReference type="GO" id="GO:0030388">
    <property type="term" value="P:fructose 1,6-bisphosphate metabolic process"/>
    <property type="evidence" value="ECO:0000318"/>
    <property type="project" value="GO_Central"/>
</dbReference>
<dbReference type="GO" id="GO:0006002">
    <property type="term" value="P:fructose 6-phosphate metabolic process"/>
    <property type="evidence" value="ECO:0000318"/>
    <property type="project" value="GO_Central"/>
</dbReference>
<dbReference type="FunFam" id="3.30.540.10:FF:000019">
    <property type="entry name" value="Fructose-1,6-bisphosphatase, chloroplastic"/>
    <property type="match status" value="1"/>
</dbReference>
<dbReference type="Gene3D" id="3.40.190.80">
    <property type="match status" value="1"/>
</dbReference>
<evidence type="ECO:0000259" key="9">
    <source>
        <dbReference type="Pfam" id="PF18913"/>
    </source>
</evidence>
<gene>
    <name evidence="11" type="primary">LOC104595502</name>
</gene>
<dbReference type="GO" id="GO:0042132">
    <property type="term" value="F:fructose 1,6-bisphosphate 1-phosphatase activity"/>
    <property type="evidence" value="ECO:0000318"/>
    <property type="project" value="GO_Central"/>
</dbReference>
<comment type="catalytic activity">
    <reaction evidence="1">
        <text>beta-D-fructose 1,6-bisphosphate + H2O = beta-D-fructose 6-phosphate + phosphate</text>
        <dbReference type="Rhea" id="RHEA:11064"/>
        <dbReference type="ChEBI" id="CHEBI:15377"/>
        <dbReference type="ChEBI" id="CHEBI:32966"/>
        <dbReference type="ChEBI" id="CHEBI:43474"/>
        <dbReference type="ChEBI" id="CHEBI:57634"/>
        <dbReference type="EC" id="3.1.3.11"/>
    </reaction>
</comment>
<dbReference type="InterPro" id="IPR000146">
    <property type="entry name" value="FBPase_class-1"/>
</dbReference>
<keyword evidence="10" id="KW-1185">Reference proteome</keyword>
<dbReference type="PRINTS" id="PR00115">
    <property type="entry name" value="F16BPHPHTASE"/>
</dbReference>
<sequence length="400" mass="43375">MQSSTLLLNSNLNFPPKLPRLVPSNQVILGGSLHRPRMSSFASFRAKSEMGGPQSSGESGGDGLRTLIDYVGKGGADVGDDLVVLFSHLQYASKKIAALVASPVNSVLGKKMGLAGGSLSSVAGRDAPKPLDIVSNEIILSSLRNSGKVAVMASEEDDLPVWITDDGPFVVVTDPLDGSRNIDASIPTGTMFGIYNRLMELDHLPIKEKALLNSLQSGSRLVAAGYVLYSSATIFCVSFGSGTHAFTLDHSTGDFVLTHQSIKVPPRGQIYSVNDARYFDWPEGLRQYIDTIRQGKGKYPKKYSARYICSLVADLHRTLMYGGVAMNPRDHLRLVYEANPLSFLVEQAGGRGSDGKNRILSIQPVELHQRLPLFLGSLEDMEELESYGDVQQKINPGYEV</sequence>
<dbReference type="STRING" id="4432.A0A1U8A0I6"/>
<comment type="similarity">
    <text evidence="2 7">Belongs to the FBPase class 1 family.</text>
</comment>
<dbReference type="Proteomes" id="UP000189703">
    <property type="component" value="Unplaced"/>
</dbReference>
<reference evidence="11" key="1">
    <citation type="submission" date="2025-08" db="UniProtKB">
        <authorList>
            <consortium name="RefSeq"/>
        </authorList>
    </citation>
    <scope>IDENTIFICATION</scope>
</reference>
<dbReference type="OMA" id="ENDEPTW"/>
<dbReference type="GO" id="GO:0006000">
    <property type="term" value="P:fructose metabolic process"/>
    <property type="evidence" value="ECO:0000318"/>
    <property type="project" value="GO_Central"/>
</dbReference>
<dbReference type="Pfam" id="PF00316">
    <property type="entry name" value="FBPase"/>
    <property type="match status" value="1"/>
</dbReference>
<evidence type="ECO:0000256" key="2">
    <source>
        <dbReference type="ARBA" id="ARBA00010941"/>
    </source>
</evidence>
<dbReference type="InParanoid" id="A0A1U8A0I6"/>
<organism evidence="10 11">
    <name type="scientific">Nelumbo nucifera</name>
    <name type="common">Sacred lotus</name>
    <dbReference type="NCBI Taxonomy" id="4432"/>
    <lineage>
        <taxon>Eukaryota</taxon>
        <taxon>Viridiplantae</taxon>
        <taxon>Streptophyta</taxon>
        <taxon>Embryophyta</taxon>
        <taxon>Tracheophyta</taxon>
        <taxon>Spermatophyta</taxon>
        <taxon>Magnoliopsida</taxon>
        <taxon>Proteales</taxon>
        <taxon>Nelumbonaceae</taxon>
        <taxon>Nelumbo</taxon>
    </lineage>
</organism>
<dbReference type="InterPro" id="IPR033391">
    <property type="entry name" value="FBPase_N"/>
</dbReference>
<dbReference type="InterPro" id="IPR044015">
    <property type="entry name" value="FBPase_C_dom"/>
</dbReference>
<dbReference type="Gene3D" id="3.30.540.10">
    <property type="entry name" value="Fructose-1,6-Bisphosphatase, subunit A, domain 1"/>
    <property type="match status" value="1"/>
</dbReference>
<evidence type="ECO:0000256" key="3">
    <source>
        <dbReference type="ARBA" id="ARBA00013093"/>
    </source>
</evidence>
<dbReference type="eggNOG" id="KOG1458">
    <property type="taxonomic scope" value="Eukaryota"/>
</dbReference>
<feature type="domain" description="Fructose-1-6-bisphosphatase class 1 C-terminal" evidence="9">
    <location>
        <begin position="264"/>
        <end position="387"/>
    </location>
</feature>
<proteinExistence type="inferred from homology"/>
<keyword evidence="5 7" id="KW-0119">Carbohydrate metabolism</keyword>
<dbReference type="SUPFAM" id="SSF56655">
    <property type="entry name" value="Carbohydrate phosphatase"/>
    <property type="match status" value="1"/>
</dbReference>
<dbReference type="KEGG" id="nnu:104595502"/>
<evidence type="ECO:0000256" key="5">
    <source>
        <dbReference type="ARBA" id="ARBA00023277"/>
    </source>
</evidence>
<evidence type="ECO:0000256" key="7">
    <source>
        <dbReference type="RuleBase" id="RU000508"/>
    </source>
</evidence>